<feature type="binding site" evidence="9">
    <location>
        <position position="230"/>
    </location>
    <ligand>
        <name>Zn(2+)</name>
        <dbReference type="ChEBI" id="CHEBI:29105"/>
        <note>catalytic</note>
    </ligand>
</feature>
<dbReference type="MEROPS" id="M08.002"/>
<feature type="binding site" evidence="9">
    <location>
        <position position="234"/>
    </location>
    <ligand>
        <name>Zn(2+)</name>
        <dbReference type="ChEBI" id="CHEBI:29105"/>
        <note>catalytic</note>
    </ligand>
</feature>
<evidence type="ECO:0000256" key="1">
    <source>
        <dbReference type="ARBA" id="ARBA00005860"/>
    </source>
</evidence>
<comment type="similarity">
    <text evidence="1 10">Belongs to the peptidase M8 family.</text>
</comment>
<dbReference type="GO" id="GO:0005737">
    <property type="term" value="C:cytoplasm"/>
    <property type="evidence" value="ECO:0007669"/>
    <property type="project" value="TreeGrafter"/>
</dbReference>
<keyword evidence="2 10" id="KW-0645">Protease</keyword>
<feature type="chain" id="PRO_5023966230" description="Leishmanolysin-like peptidase" evidence="10">
    <location>
        <begin position="20"/>
        <end position="650"/>
    </location>
</feature>
<dbReference type="Pfam" id="PF01457">
    <property type="entry name" value="Peptidase_M8"/>
    <property type="match status" value="1"/>
</dbReference>
<evidence type="ECO:0000256" key="10">
    <source>
        <dbReference type="RuleBase" id="RU366077"/>
    </source>
</evidence>
<accession>L7LZD3</accession>
<evidence type="ECO:0000256" key="2">
    <source>
        <dbReference type="ARBA" id="ARBA00022670"/>
    </source>
</evidence>
<proteinExistence type="evidence at transcript level"/>
<dbReference type="FunFam" id="3.90.132.10:FF:000001">
    <property type="entry name" value="leishmanolysin-like peptidase isoform X2"/>
    <property type="match status" value="1"/>
</dbReference>
<keyword evidence="4 10" id="KW-0378">Hydrolase</keyword>
<feature type="signal peptide" evidence="10">
    <location>
        <begin position="1"/>
        <end position="19"/>
    </location>
</feature>
<evidence type="ECO:0000256" key="9">
    <source>
        <dbReference type="PIRSR" id="PIRSR601577-2"/>
    </source>
</evidence>
<dbReference type="Gene3D" id="3.90.132.10">
    <property type="entry name" value="Leishmanolysin , domain 2"/>
    <property type="match status" value="1"/>
</dbReference>
<dbReference type="PANTHER" id="PTHR10942:SF0">
    <property type="entry name" value="LEISHMANOLYSIN-LIKE PEPTIDASE"/>
    <property type="match status" value="1"/>
</dbReference>
<dbReference type="Gene3D" id="2.10.55.10">
    <property type="entry name" value="Leishmanolysin domain 3"/>
    <property type="match status" value="1"/>
</dbReference>
<name>L7LZD3_RHIPC</name>
<dbReference type="GO" id="GO:0046872">
    <property type="term" value="F:metal ion binding"/>
    <property type="evidence" value="ECO:0007669"/>
    <property type="project" value="UniProtKB-KW"/>
</dbReference>
<dbReference type="Gene3D" id="2.30.34.10">
    <property type="entry name" value="Leishmanolysin domain 4"/>
    <property type="match status" value="1"/>
</dbReference>
<dbReference type="GO" id="GO:0007155">
    <property type="term" value="P:cell adhesion"/>
    <property type="evidence" value="ECO:0007669"/>
    <property type="project" value="InterPro"/>
</dbReference>
<dbReference type="PANTHER" id="PTHR10942">
    <property type="entry name" value="LEISHMANOLYSIN-LIKE PEPTIDASE"/>
    <property type="match status" value="1"/>
</dbReference>
<evidence type="ECO:0000256" key="4">
    <source>
        <dbReference type="ARBA" id="ARBA00022801"/>
    </source>
</evidence>
<evidence type="ECO:0000313" key="11">
    <source>
        <dbReference type="EMBL" id="JAA57135.1"/>
    </source>
</evidence>
<evidence type="ECO:0000256" key="8">
    <source>
        <dbReference type="PIRSR" id="PIRSR601577-1"/>
    </source>
</evidence>
<dbReference type="InterPro" id="IPR001577">
    <property type="entry name" value="Peptidase_M8"/>
</dbReference>
<reference evidence="11" key="1">
    <citation type="submission" date="2012-11" db="EMBL/GenBank/DDBJ databases">
        <authorList>
            <person name="Lucero-Rivera Y.E."/>
            <person name="Tovar-Ramirez D."/>
        </authorList>
    </citation>
    <scope>NUCLEOTIDE SEQUENCE</scope>
    <source>
        <tissue evidence="11">Salivary gland</tissue>
    </source>
</reference>
<comment type="cofactor">
    <cofactor evidence="9 10">
        <name>Zn(2+)</name>
        <dbReference type="ChEBI" id="CHEBI:29105"/>
    </cofactor>
    <text evidence="9 10">Binds 1 zinc ion per subunit.</text>
</comment>
<dbReference type="AlphaFoldDB" id="L7LZD3"/>
<feature type="active site" evidence="8">
    <location>
        <position position="231"/>
    </location>
</feature>
<evidence type="ECO:0000256" key="5">
    <source>
        <dbReference type="ARBA" id="ARBA00022833"/>
    </source>
</evidence>
<dbReference type="GO" id="GO:0004222">
    <property type="term" value="F:metalloendopeptidase activity"/>
    <property type="evidence" value="ECO:0007669"/>
    <property type="project" value="UniProtKB-UniRule"/>
</dbReference>
<reference evidence="11" key="2">
    <citation type="journal article" date="2015" name="J. Proteomics">
        <title>Sexual differences in the sialomes of the zebra tick, Rhipicephalus pulchellus.</title>
        <authorList>
            <person name="Tan A.W."/>
            <person name="Francischetti I.M."/>
            <person name="Slovak M."/>
            <person name="Kini R.M."/>
            <person name="Ribeiro J.M."/>
        </authorList>
    </citation>
    <scope>NUCLEOTIDE SEQUENCE</scope>
    <source>
        <tissue evidence="11">Salivary gland</tissue>
    </source>
</reference>
<dbReference type="SUPFAM" id="SSF55486">
    <property type="entry name" value="Metalloproteases ('zincins'), catalytic domain"/>
    <property type="match status" value="1"/>
</dbReference>
<dbReference type="EMBL" id="GACK01007899">
    <property type="protein sequence ID" value="JAA57135.1"/>
    <property type="molecule type" value="mRNA"/>
</dbReference>
<dbReference type="GO" id="GO:0016020">
    <property type="term" value="C:membrane"/>
    <property type="evidence" value="ECO:0007669"/>
    <property type="project" value="InterPro"/>
</dbReference>
<dbReference type="EC" id="3.4.24.-" evidence="10"/>
<keyword evidence="5 9" id="KW-0862">Zinc</keyword>
<evidence type="ECO:0000256" key="6">
    <source>
        <dbReference type="ARBA" id="ARBA00023049"/>
    </source>
</evidence>
<keyword evidence="10" id="KW-0732">Signal</keyword>
<evidence type="ECO:0000256" key="3">
    <source>
        <dbReference type="ARBA" id="ARBA00022723"/>
    </source>
</evidence>
<sequence length="650" mass="74937">MKFVAYWALITSCITCVRCFRCSYVPPKIEDVLNPVHLEPSSHVRKRSISQPLRIKVFYDESVYRLPKEKFGIINDTILPEALAYWERTLMVRPTLVPIRLNRKCPNNQAFSPDQDPYLYCNEYCEIETTCGEVVVPEEHLEPCRVCDRTGRYCQTRGSAGRGIPDADFVFYVSAMQTDRCFKGQTVAYAAHCQQEASTDRPIAGHANLCPDSISTKPQDMDTLLSTVKHEILHALGFSVSLYAYFRDKNGYPLTPRERNGKPAVNKELQTHKWSDRVMKKIVRHDWKIHGGSMRKEFWIMVTPRVVAEVKLHFNCSELKGAEMEDQGEDGTRLTHWEKRLFENEAMTGTHTQNPVYSRITLALMEDTGWYLPNYEQAQPLKWGHNLGCDFALKSCKEWIDNRRERGLTIHPFCDKVKKDPLETECTESRDSVALCNLVDHGENLHKKFQNFDYIPGVPSADLGRYGGSVILADYCPYIQEFTWKSKNTVVRGSQCQFEENNPQDEKNFALEYYGPGSKCFNHNKEMWQERTCSQVRQWQHWGSGCYKYSCSNGRLHLEVANHTYTCYHSKQEIRIQLYANGWLHIGAIVCPSCRDICADEGMECDADLVKASYIQAEKQFHKDMLYCHSVDLRASTMLCLVLCLLSVVR</sequence>
<dbReference type="Gene3D" id="3.10.170.20">
    <property type="match status" value="1"/>
</dbReference>
<keyword evidence="6 9" id="KW-0482">Metalloprotease</keyword>
<protein>
    <recommendedName>
        <fullName evidence="7 10">Leishmanolysin-like peptidase</fullName>
        <ecNumber evidence="10">3.4.24.-</ecNumber>
    </recommendedName>
</protein>
<keyword evidence="3 9" id="KW-0479">Metal-binding</keyword>
<dbReference type="GO" id="GO:0006508">
    <property type="term" value="P:proteolysis"/>
    <property type="evidence" value="ECO:0007669"/>
    <property type="project" value="UniProtKB-KW"/>
</dbReference>
<feature type="binding site" evidence="9">
    <location>
        <position position="336"/>
    </location>
    <ligand>
        <name>Zn(2+)</name>
        <dbReference type="ChEBI" id="CHEBI:29105"/>
        <note>catalytic</note>
    </ligand>
</feature>
<organism evidence="11">
    <name type="scientific">Rhipicephalus pulchellus</name>
    <name type="common">Yellow backed tick</name>
    <name type="synonym">Dermacentor pulchellus</name>
    <dbReference type="NCBI Taxonomy" id="72859"/>
    <lineage>
        <taxon>Eukaryota</taxon>
        <taxon>Metazoa</taxon>
        <taxon>Ecdysozoa</taxon>
        <taxon>Arthropoda</taxon>
        <taxon>Chelicerata</taxon>
        <taxon>Arachnida</taxon>
        <taxon>Acari</taxon>
        <taxon>Parasitiformes</taxon>
        <taxon>Ixodida</taxon>
        <taxon>Ixodoidea</taxon>
        <taxon>Ixodidae</taxon>
        <taxon>Rhipicephalinae</taxon>
        <taxon>Rhipicephalus</taxon>
        <taxon>Rhipicephalus</taxon>
    </lineage>
</organism>
<evidence type="ECO:0000256" key="7">
    <source>
        <dbReference type="ARBA" id="ARBA00039717"/>
    </source>
</evidence>